<dbReference type="EMBL" id="BDIP01000821">
    <property type="protein sequence ID" value="GIQ82814.1"/>
    <property type="molecule type" value="Genomic_DNA"/>
</dbReference>
<name>A0A9K3GG94_9EUKA</name>
<reference evidence="1 2" key="1">
    <citation type="journal article" date="2018" name="PLoS ONE">
        <title>The draft genome of Kipferlia bialata reveals reductive genome evolution in fornicate parasites.</title>
        <authorList>
            <person name="Tanifuji G."/>
            <person name="Takabayashi S."/>
            <person name="Kume K."/>
            <person name="Takagi M."/>
            <person name="Nakayama T."/>
            <person name="Kamikawa R."/>
            <person name="Inagaki Y."/>
            <person name="Hashimoto T."/>
        </authorList>
    </citation>
    <scope>NUCLEOTIDE SEQUENCE [LARGE SCALE GENOMIC DNA]</scope>
    <source>
        <strain evidence="1">NY0173</strain>
    </source>
</reference>
<dbReference type="OrthoDB" id="10264038at2759"/>
<gene>
    <name evidence="1" type="ORF">KIPB_004019</name>
</gene>
<dbReference type="Proteomes" id="UP000265618">
    <property type="component" value="Unassembled WGS sequence"/>
</dbReference>
<keyword evidence="2" id="KW-1185">Reference proteome</keyword>
<dbReference type="AlphaFoldDB" id="A0A9K3GG94"/>
<dbReference type="InterPro" id="IPR027408">
    <property type="entry name" value="PNPase/RNase_PH_dom_sf"/>
</dbReference>
<proteinExistence type="predicted"/>
<feature type="non-terminal residue" evidence="1">
    <location>
        <position position="174"/>
    </location>
</feature>
<protein>
    <submittedName>
        <fullName evidence="1">Uncharacterized protein</fullName>
    </submittedName>
</protein>
<dbReference type="Gene3D" id="3.30.230.70">
    <property type="entry name" value="GHMP Kinase, N-terminal domain"/>
    <property type="match status" value="1"/>
</dbReference>
<dbReference type="InterPro" id="IPR020568">
    <property type="entry name" value="Ribosomal_Su5_D2-typ_SF"/>
</dbReference>
<comment type="caution">
    <text evidence="1">The sequence shown here is derived from an EMBL/GenBank/DDBJ whole genome shotgun (WGS) entry which is preliminary data.</text>
</comment>
<sequence length="174" mass="18600">MQYATDSLKAEAYLAFVSKNNTRLDERQFDAFRDMSVQASPVPTKATESSYMARLGNTRVVARCDLSFVEKCFLDAASTLPFALEVSVSRDDLHSADISNRQMFSRQDQTELLVNQITRTIEVSGLSLAQGDTDGEEAEGASSLPAGLAPSVSLSLLVVADDGGLTTVAAVAAL</sequence>
<dbReference type="SUPFAM" id="SSF54211">
    <property type="entry name" value="Ribosomal protein S5 domain 2-like"/>
    <property type="match status" value="1"/>
</dbReference>
<accession>A0A9K3GG94</accession>
<organism evidence="1 2">
    <name type="scientific">Kipferlia bialata</name>
    <dbReference type="NCBI Taxonomy" id="797122"/>
    <lineage>
        <taxon>Eukaryota</taxon>
        <taxon>Metamonada</taxon>
        <taxon>Carpediemonas-like organisms</taxon>
        <taxon>Kipferlia</taxon>
    </lineage>
</organism>
<evidence type="ECO:0000313" key="2">
    <source>
        <dbReference type="Proteomes" id="UP000265618"/>
    </source>
</evidence>
<evidence type="ECO:0000313" key="1">
    <source>
        <dbReference type="EMBL" id="GIQ82814.1"/>
    </source>
</evidence>